<feature type="region of interest" description="Disordered" evidence="5">
    <location>
        <begin position="272"/>
        <end position="311"/>
    </location>
</feature>
<sequence>MLAQDSVRFAHSLEFDEQAPLIGPDKHLYFSLAFHPRNTGGAGDPGDSWFAPERGDSFGEPEPIEALSTPDFDLLIGFLHPDTVLVYHQNLYNRQVIYRYFRTDGGWTRGDEQFVPGFRSTGNHFSARLSADGSLMLLAMESFGSYGNEDLYVAFRQGDSWSRPQNLGASVNTFRQELSPFLSADGQTLYFSSNAYEGRKSLGVYQSERIGEGWTQWSAPRPVDLPEMEGFDLYYYEDPNRDRYFLTNTRTSDGYGNILWVESAPPLVLQQAEERRTEGPTDSGGPSDTLLPRPVSPSEIPSPQRSPGPDIALQLEDLQPGESLVLKNLLFNRTSDDIEDAASLDALEKVAAFLKRNSKRVISVEGHTDNRGSSRLNERLSLDRARKVRDVLVEAGAGFEQIRVNGWGGTKPIATNSTAAGREKNRRVEIILLE</sequence>
<dbReference type="RefSeq" id="WP_143057673.1">
    <property type="nucleotide sequence ID" value="NZ_FNZH01000006.1"/>
</dbReference>
<dbReference type="Pfam" id="PF00691">
    <property type="entry name" value="OmpA"/>
    <property type="match status" value="1"/>
</dbReference>
<dbReference type="PROSITE" id="PS51123">
    <property type="entry name" value="OMPA_2"/>
    <property type="match status" value="1"/>
</dbReference>
<evidence type="ECO:0000259" key="6">
    <source>
        <dbReference type="PROSITE" id="PS51123"/>
    </source>
</evidence>
<organism evidence="7 8">
    <name type="scientific">Cyclobacterium xiamenense</name>
    <dbReference type="NCBI Taxonomy" id="1297121"/>
    <lineage>
        <taxon>Bacteria</taxon>
        <taxon>Pseudomonadati</taxon>
        <taxon>Bacteroidota</taxon>
        <taxon>Cytophagia</taxon>
        <taxon>Cytophagales</taxon>
        <taxon>Cyclobacteriaceae</taxon>
        <taxon>Cyclobacterium</taxon>
    </lineage>
</organism>
<evidence type="ECO:0000256" key="5">
    <source>
        <dbReference type="SAM" id="MobiDB-lite"/>
    </source>
</evidence>
<dbReference type="SUPFAM" id="SSF103088">
    <property type="entry name" value="OmpA-like"/>
    <property type="match status" value="1"/>
</dbReference>
<comment type="subcellular location">
    <subcellularLocation>
        <location evidence="1">Cell outer membrane</location>
    </subcellularLocation>
</comment>
<dbReference type="OrthoDB" id="9809364at2"/>
<evidence type="ECO:0000313" key="8">
    <source>
        <dbReference type="Proteomes" id="UP000199403"/>
    </source>
</evidence>
<dbReference type="Gene3D" id="3.30.1330.60">
    <property type="entry name" value="OmpA-like domain"/>
    <property type="match status" value="1"/>
</dbReference>
<dbReference type="PRINTS" id="PR01023">
    <property type="entry name" value="NAFLGMOTY"/>
</dbReference>
<dbReference type="CDD" id="cd07185">
    <property type="entry name" value="OmpA_C-like"/>
    <property type="match status" value="1"/>
</dbReference>
<dbReference type="InterPro" id="IPR050330">
    <property type="entry name" value="Bact_OuterMem_StrucFunc"/>
</dbReference>
<gene>
    <name evidence="7" type="ORF">SAMN05192553_10678</name>
</gene>
<dbReference type="AlphaFoldDB" id="A0A1H7AH17"/>
<dbReference type="STRING" id="1416801.SAMN05192553_10678"/>
<feature type="domain" description="OmpA-like" evidence="6">
    <location>
        <begin position="322"/>
        <end position="434"/>
    </location>
</feature>
<evidence type="ECO:0000313" key="7">
    <source>
        <dbReference type="EMBL" id="SEJ61362.1"/>
    </source>
</evidence>
<protein>
    <submittedName>
        <fullName evidence="7">Outer membrane protein OmpA</fullName>
    </submittedName>
</protein>
<dbReference type="PRINTS" id="PR01021">
    <property type="entry name" value="OMPADOMAIN"/>
</dbReference>
<keyword evidence="3" id="KW-0998">Cell outer membrane</keyword>
<evidence type="ECO:0000256" key="3">
    <source>
        <dbReference type="ARBA" id="ARBA00023237"/>
    </source>
</evidence>
<evidence type="ECO:0000256" key="1">
    <source>
        <dbReference type="ARBA" id="ARBA00004442"/>
    </source>
</evidence>
<reference evidence="8" key="1">
    <citation type="submission" date="2016-10" db="EMBL/GenBank/DDBJ databases">
        <authorList>
            <person name="Varghese N."/>
            <person name="Submissions S."/>
        </authorList>
    </citation>
    <scope>NUCLEOTIDE SEQUENCE [LARGE SCALE GENOMIC DNA]</scope>
    <source>
        <strain evidence="8">IBRC-M 10761</strain>
    </source>
</reference>
<dbReference type="PANTHER" id="PTHR30329:SF21">
    <property type="entry name" value="LIPOPROTEIN YIAD-RELATED"/>
    <property type="match status" value="1"/>
</dbReference>
<dbReference type="InterPro" id="IPR006664">
    <property type="entry name" value="OMP_bac"/>
</dbReference>
<keyword evidence="2 4" id="KW-0472">Membrane</keyword>
<evidence type="ECO:0000256" key="2">
    <source>
        <dbReference type="ARBA" id="ARBA00023136"/>
    </source>
</evidence>
<dbReference type="InterPro" id="IPR006665">
    <property type="entry name" value="OmpA-like"/>
</dbReference>
<proteinExistence type="predicted"/>
<dbReference type="Pfam" id="PF07676">
    <property type="entry name" value="PD40"/>
    <property type="match status" value="1"/>
</dbReference>
<name>A0A1H7AH17_9BACT</name>
<dbReference type="GO" id="GO:0009279">
    <property type="term" value="C:cell outer membrane"/>
    <property type="evidence" value="ECO:0007669"/>
    <property type="project" value="UniProtKB-SubCell"/>
</dbReference>
<keyword evidence="8" id="KW-1185">Reference proteome</keyword>
<dbReference type="InterPro" id="IPR036737">
    <property type="entry name" value="OmpA-like_sf"/>
</dbReference>
<dbReference type="SUPFAM" id="SSF89372">
    <property type="entry name" value="Fucose-specific lectin"/>
    <property type="match status" value="1"/>
</dbReference>
<accession>A0A1H7AH17</accession>
<dbReference type="EMBL" id="FNZH01000006">
    <property type="protein sequence ID" value="SEJ61362.1"/>
    <property type="molecule type" value="Genomic_DNA"/>
</dbReference>
<evidence type="ECO:0000256" key="4">
    <source>
        <dbReference type="PROSITE-ProRule" id="PRU00473"/>
    </source>
</evidence>
<dbReference type="PANTHER" id="PTHR30329">
    <property type="entry name" value="STATOR ELEMENT OF FLAGELLAR MOTOR COMPLEX"/>
    <property type="match status" value="1"/>
</dbReference>
<dbReference type="InterPro" id="IPR011659">
    <property type="entry name" value="WD40"/>
</dbReference>
<dbReference type="Proteomes" id="UP000199403">
    <property type="component" value="Unassembled WGS sequence"/>
</dbReference>